<feature type="region of interest" description="Disordered" evidence="2">
    <location>
        <begin position="42"/>
        <end position="66"/>
    </location>
</feature>
<keyword evidence="4" id="KW-1185">Reference proteome</keyword>
<dbReference type="OrthoDB" id="10036177at2759"/>
<dbReference type="AlphaFoldDB" id="A0A7D9J8B8"/>
<evidence type="ECO:0000256" key="2">
    <source>
        <dbReference type="SAM" id="MobiDB-lite"/>
    </source>
</evidence>
<comment type="caution">
    <text evidence="3">The sequence shown here is derived from an EMBL/GenBank/DDBJ whole genome shotgun (WGS) entry which is preliminary data.</text>
</comment>
<organism evidence="3 4">
    <name type="scientific">Paramuricea clavata</name>
    <name type="common">Red gorgonian</name>
    <name type="synonym">Violescent sea-whip</name>
    <dbReference type="NCBI Taxonomy" id="317549"/>
    <lineage>
        <taxon>Eukaryota</taxon>
        <taxon>Metazoa</taxon>
        <taxon>Cnidaria</taxon>
        <taxon>Anthozoa</taxon>
        <taxon>Octocorallia</taxon>
        <taxon>Malacalcyonacea</taxon>
        <taxon>Plexauridae</taxon>
        <taxon>Paramuricea</taxon>
    </lineage>
</organism>
<accession>A0A7D9J8B8</accession>
<proteinExistence type="inferred from homology"/>
<evidence type="ECO:0000256" key="1">
    <source>
        <dbReference type="ARBA" id="ARBA00006725"/>
    </source>
</evidence>
<evidence type="ECO:0000313" key="3">
    <source>
        <dbReference type="EMBL" id="CAB4024295.1"/>
    </source>
</evidence>
<comment type="similarity">
    <text evidence="1">Belongs to the FAM122 family.</text>
</comment>
<gene>
    <name evidence="3" type="ORF">PACLA_8A019775</name>
</gene>
<sequence length="119" mass="13278">MAAMDTDEQQNSPQTNLRRSNSAPLINGANLTEANISYIPITPRHRRSSTSQMANGNPYSVPVGSPHSRLLQIRKEEFMDETEQDRKINTSLSLSSSCESLMMVSTCVTKQISVRHLLE</sequence>
<feature type="compositionally biased region" description="Polar residues" evidence="2">
    <location>
        <begin position="9"/>
        <end position="28"/>
    </location>
</feature>
<name>A0A7D9J8B8_PARCT</name>
<dbReference type="PANTHER" id="PTHR22227:SF6">
    <property type="entry name" value="FAMILY WITH SEQUENCE SIMILARITY 122B ISOFORM X1"/>
    <property type="match status" value="1"/>
</dbReference>
<protein>
    <submittedName>
        <fullName evidence="3">Uncharacterized protein</fullName>
    </submittedName>
</protein>
<feature type="compositionally biased region" description="Polar residues" evidence="2">
    <location>
        <begin position="49"/>
        <end position="58"/>
    </location>
</feature>
<dbReference type="Proteomes" id="UP001152795">
    <property type="component" value="Unassembled WGS sequence"/>
</dbReference>
<feature type="region of interest" description="Disordered" evidence="2">
    <location>
        <begin position="1"/>
        <end position="28"/>
    </location>
</feature>
<dbReference type="PANTHER" id="PTHR22227">
    <property type="entry name" value="FAMILY WITH SEQUENCE SIMILARITY 122B ISOFORM X1"/>
    <property type="match status" value="1"/>
</dbReference>
<dbReference type="InterPro" id="IPR026716">
    <property type="entry name" value="PBIR1/2/3"/>
</dbReference>
<evidence type="ECO:0000313" key="4">
    <source>
        <dbReference type="Proteomes" id="UP001152795"/>
    </source>
</evidence>
<reference evidence="3" key="1">
    <citation type="submission" date="2020-04" db="EMBL/GenBank/DDBJ databases">
        <authorList>
            <person name="Alioto T."/>
            <person name="Alioto T."/>
            <person name="Gomez Garrido J."/>
        </authorList>
    </citation>
    <scope>NUCLEOTIDE SEQUENCE</scope>
    <source>
        <strain evidence="3">A484AB</strain>
    </source>
</reference>
<dbReference type="GO" id="GO:0004865">
    <property type="term" value="F:protein serine/threonine phosphatase inhibitor activity"/>
    <property type="evidence" value="ECO:0007669"/>
    <property type="project" value="InterPro"/>
</dbReference>
<dbReference type="EMBL" id="CACRXK020012945">
    <property type="protein sequence ID" value="CAB4024295.1"/>
    <property type="molecule type" value="Genomic_DNA"/>
</dbReference>